<protein>
    <submittedName>
        <fullName evidence="7">Uncharacterized protein</fullName>
    </submittedName>
</protein>
<name>A0A1C7LYV2_GRIFR</name>
<dbReference type="EMBL" id="LUGG01000018">
    <property type="protein sequence ID" value="OBZ69347.1"/>
    <property type="molecule type" value="Genomic_DNA"/>
</dbReference>
<organism evidence="7 8">
    <name type="scientific">Grifola frondosa</name>
    <name type="common">Maitake</name>
    <name type="synonym">Polyporus frondosus</name>
    <dbReference type="NCBI Taxonomy" id="5627"/>
    <lineage>
        <taxon>Eukaryota</taxon>
        <taxon>Fungi</taxon>
        <taxon>Dikarya</taxon>
        <taxon>Basidiomycota</taxon>
        <taxon>Agaricomycotina</taxon>
        <taxon>Agaricomycetes</taxon>
        <taxon>Polyporales</taxon>
        <taxon>Grifolaceae</taxon>
        <taxon>Grifola</taxon>
    </lineage>
</organism>
<dbReference type="GO" id="GO:0016020">
    <property type="term" value="C:membrane"/>
    <property type="evidence" value="ECO:0007669"/>
    <property type="project" value="UniProtKB-SubCell"/>
</dbReference>
<feature type="transmembrane region" description="Helical" evidence="6">
    <location>
        <begin position="130"/>
        <end position="149"/>
    </location>
</feature>
<evidence type="ECO:0000256" key="6">
    <source>
        <dbReference type="SAM" id="Phobius"/>
    </source>
</evidence>
<dbReference type="OrthoDB" id="3026777at2759"/>
<feature type="transmembrane region" description="Helical" evidence="6">
    <location>
        <begin position="186"/>
        <end position="207"/>
    </location>
</feature>
<evidence type="ECO:0000256" key="1">
    <source>
        <dbReference type="ARBA" id="ARBA00004141"/>
    </source>
</evidence>
<evidence type="ECO:0000313" key="7">
    <source>
        <dbReference type="EMBL" id="OBZ69347.1"/>
    </source>
</evidence>
<dbReference type="PANTHER" id="PTHR23507:SF1">
    <property type="entry name" value="FI18259P1-RELATED"/>
    <property type="match status" value="1"/>
</dbReference>
<dbReference type="GO" id="GO:0022857">
    <property type="term" value="F:transmembrane transporter activity"/>
    <property type="evidence" value="ECO:0007669"/>
    <property type="project" value="TreeGrafter"/>
</dbReference>
<evidence type="ECO:0000256" key="4">
    <source>
        <dbReference type="ARBA" id="ARBA00023136"/>
    </source>
</evidence>
<reference evidence="7 8" key="1">
    <citation type="submission" date="2016-03" db="EMBL/GenBank/DDBJ databases">
        <title>Whole genome sequencing of Grifola frondosa 9006-11.</title>
        <authorList>
            <person name="Min B."/>
            <person name="Park H."/>
            <person name="Kim J.-G."/>
            <person name="Cho H."/>
            <person name="Oh Y.-L."/>
            <person name="Kong W.-S."/>
            <person name="Choi I.-G."/>
        </authorList>
    </citation>
    <scope>NUCLEOTIDE SEQUENCE [LARGE SCALE GENOMIC DNA]</scope>
    <source>
        <strain evidence="7 8">9006-11</strain>
    </source>
</reference>
<comment type="subcellular location">
    <subcellularLocation>
        <location evidence="1">Membrane</location>
        <topology evidence="1">Multi-pass membrane protein</topology>
    </subcellularLocation>
</comment>
<keyword evidence="8" id="KW-1185">Reference proteome</keyword>
<keyword evidence="4 6" id="KW-0472">Membrane</keyword>
<proteinExistence type="predicted"/>
<keyword evidence="2 6" id="KW-0812">Transmembrane</keyword>
<comment type="caution">
    <text evidence="7">The sequence shown here is derived from an EMBL/GenBank/DDBJ whole genome shotgun (WGS) entry which is preliminary data.</text>
</comment>
<evidence type="ECO:0000256" key="3">
    <source>
        <dbReference type="ARBA" id="ARBA00022989"/>
    </source>
</evidence>
<feature type="compositionally biased region" description="Low complexity" evidence="5">
    <location>
        <begin position="99"/>
        <end position="108"/>
    </location>
</feature>
<dbReference type="Proteomes" id="UP000092993">
    <property type="component" value="Unassembled WGS sequence"/>
</dbReference>
<dbReference type="OMA" id="RSWHAHR"/>
<dbReference type="InterPro" id="IPR036259">
    <property type="entry name" value="MFS_trans_sf"/>
</dbReference>
<dbReference type="AlphaFoldDB" id="A0A1C7LYV2"/>
<accession>A0A1C7LYV2</accession>
<feature type="region of interest" description="Disordered" evidence="5">
    <location>
        <begin position="81"/>
        <end position="120"/>
    </location>
</feature>
<feature type="transmembrane region" description="Helical" evidence="6">
    <location>
        <begin position="219"/>
        <end position="238"/>
    </location>
</feature>
<dbReference type="Gene3D" id="1.20.1250.20">
    <property type="entry name" value="MFS general substrate transporter like domains"/>
    <property type="match status" value="1"/>
</dbReference>
<evidence type="ECO:0000256" key="5">
    <source>
        <dbReference type="SAM" id="MobiDB-lite"/>
    </source>
</evidence>
<feature type="transmembrane region" description="Helical" evidence="6">
    <location>
        <begin position="45"/>
        <end position="68"/>
    </location>
</feature>
<evidence type="ECO:0000256" key="2">
    <source>
        <dbReference type="ARBA" id="ARBA00022692"/>
    </source>
</evidence>
<keyword evidence="3 6" id="KW-1133">Transmembrane helix</keyword>
<evidence type="ECO:0000313" key="8">
    <source>
        <dbReference type="Proteomes" id="UP000092993"/>
    </source>
</evidence>
<dbReference type="SUPFAM" id="SSF103473">
    <property type="entry name" value="MFS general substrate transporter"/>
    <property type="match status" value="1"/>
</dbReference>
<gene>
    <name evidence="7" type="ORF">A0H81_10787</name>
</gene>
<sequence>MHGYADGEAPARLTWKQLMTSKFKGSYTYTIQYLSSTFHWTSEQLSYWFSLVGTARAVYLMFVLPVAIKLLKPKPPAIQLPVEPAEPLQPSTGPPSPSSSPANPSESPTIRPSHPAHSPSADLKLARASLLIDMAAYVLMPLSTSAALFCTASVVSAFGMGFAPAVQSVALALYTRRGGKESGKLFGALSVVQAMCSQIFGPFLFGVTYAKTVATFPKAIFLLAATVVSLSFVFLALVRLPKDTGDLEGQVVDESTPLLGREETLVEEDLPLILVEDEERGRAVVKP</sequence>
<dbReference type="PANTHER" id="PTHR23507">
    <property type="entry name" value="ZGC:174356"/>
    <property type="match status" value="1"/>
</dbReference>